<organism evidence="3 4">
    <name type="scientific">Mycoplasma struthionis</name>
    <dbReference type="NCBI Taxonomy" id="538220"/>
    <lineage>
        <taxon>Bacteria</taxon>
        <taxon>Bacillati</taxon>
        <taxon>Mycoplasmatota</taxon>
        <taxon>Mollicutes</taxon>
        <taxon>Mycoplasmataceae</taxon>
        <taxon>Mycoplasma</taxon>
    </lineage>
</organism>
<accession>A0A3G8LGM9</accession>
<evidence type="ECO:0000259" key="2">
    <source>
        <dbReference type="Pfam" id="PF03772"/>
    </source>
</evidence>
<dbReference type="RefSeq" id="WP_124724522.1">
    <property type="nucleotide sequence ID" value="NZ_CP034044.1"/>
</dbReference>
<dbReference type="Pfam" id="PF03772">
    <property type="entry name" value="Competence"/>
    <property type="match status" value="1"/>
</dbReference>
<dbReference type="Proteomes" id="UP000275883">
    <property type="component" value="Chromosome"/>
</dbReference>
<feature type="transmembrane region" description="Helical" evidence="1">
    <location>
        <begin position="21"/>
        <end position="41"/>
    </location>
</feature>
<dbReference type="NCBIfam" id="NF045979">
    <property type="entry name" value="ComEC_MAG0480"/>
    <property type="match status" value="1"/>
</dbReference>
<reference evidence="3 4" key="1">
    <citation type="submission" date="2018-11" db="EMBL/GenBank/DDBJ databases">
        <title>Genome sequence of Mycoplasma struthionis sp. nov.</title>
        <authorList>
            <person name="Spergser J."/>
        </authorList>
    </citation>
    <scope>NUCLEOTIDE SEQUENCE [LARGE SCALE GENOMIC DNA]</scope>
    <source>
        <strain evidence="3 4">237IA</strain>
    </source>
</reference>
<feature type="transmembrane region" description="Helical" evidence="1">
    <location>
        <begin position="47"/>
        <end position="63"/>
    </location>
</feature>
<protein>
    <recommendedName>
        <fullName evidence="2">ComEC/Rec2-related protein domain-containing protein</fullName>
    </recommendedName>
</protein>
<evidence type="ECO:0000313" key="4">
    <source>
        <dbReference type="Proteomes" id="UP000275883"/>
    </source>
</evidence>
<dbReference type="InterPro" id="IPR004477">
    <property type="entry name" value="ComEC_N"/>
</dbReference>
<feature type="transmembrane region" description="Helical" evidence="1">
    <location>
        <begin position="299"/>
        <end position="328"/>
    </location>
</feature>
<proteinExistence type="predicted"/>
<keyword evidence="1" id="KW-0472">Membrane</keyword>
<sequence>MKWYFRNTFSWWKNFSQAKKSHYSINLIFEFCLILIFLILLFKKTTLILPIICLTLISFLNFFNYKYWIGFLIIFLIVLFFNFLNFQDTKRLQDLVIENKDAKIIKVFASKTLVNINNQNVLVDFKIKIDESFSHLNFLKISAKITKIKEVNNFSLANNFYLEILKNNIKEIKILKRATFINLFYENKDTKEFLNLILFNIANKNSDLYLSLSKLNISHLFTISGFHFGLIFLILNFILKKLKFNKFFIFLITEIILFYYLYLLNFSLSALRALIFLNSFYIFKNFLKIKIKTINIFLLNTFVFIVLNLNIIYNLTFILSFGITFNIFY</sequence>
<keyword evidence="1" id="KW-0812">Transmembrane</keyword>
<dbReference type="KEGG" id="mstr:EGN60_02610"/>
<evidence type="ECO:0000313" key="3">
    <source>
        <dbReference type="EMBL" id="AZG68829.1"/>
    </source>
</evidence>
<feature type="transmembrane region" description="Helical" evidence="1">
    <location>
        <begin position="217"/>
        <end position="235"/>
    </location>
</feature>
<gene>
    <name evidence="3" type="ORF">EGN60_02610</name>
</gene>
<evidence type="ECO:0000256" key="1">
    <source>
        <dbReference type="SAM" id="Phobius"/>
    </source>
</evidence>
<dbReference type="NCBIfam" id="TIGR00360">
    <property type="entry name" value="ComEC_N-term"/>
    <property type="match status" value="1"/>
</dbReference>
<keyword evidence="1" id="KW-1133">Transmembrane helix</keyword>
<dbReference type="EMBL" id="CP034044">
    <property type="protein sequence ID" value="AZG68829.1"/>
    <property type="molecule type" value="Genomic_DNA"/>
</dbReference>
<feature type="domain" description="ComEC/Rec2-related protein" evidence="2">
    <location>
        <begin position="207"/>
        <end position="329"/>
    </location>
</feature>
<keyword evidence="4" id="KW-1185">Reference proteome</keyword>
<feature type="transmembrane region" description="Helical" evidence="1">
    <location>
        <begin position="68"/>
        <end position="86"/>
    </location>
</feature>
<name>A0A3G8LGM9_9MOLU</name>
<dbReference type="AlphaFoldDB" id="A0A3G8LGM9"/>